<dbReference type="CDD" id="cd02947">
    <property type="entry name" value="TRX_family"/>
    <property type="match status" value="1"/>
</dbReference>
<keyword evidence="5" id="KW-0676">Redox-active center</keyword>
<dbReference type="PRINTS" id="PR00421">
    <property type="entry name" value="THIOREDOXIN"/>
</dbReference>
<dbReference type="InterPro" id="IPR036249">
    <property type="entry name" value="Thioredoxin-like_sf"/>
</dbReference>
<accession>A0ABU9GT14</accession>
<dbReference type="PANTHER" id="PTHR45663:SF40">
    <property type="entry name" value="THIOREDOXIN 2"/>
    <property type="match status" value="1"/>
</dbReference>
<dbReference type="NCBIfam" id="TIGR01068">
    <property type="entry name" value="thioredoxin"/>
    <property type="match status" value="1"/>
</dbReference>
<protein>
    <recommendedName>
        <fullName evidence="6">Thioredoxin</fullName>
    </recommendedName>
</protein>
<dbReference type="InterPro" id="IPR013766">
    <property type="entry name" value="Thioredoxin_domain"/>
</dbReference>
<evidence type="ECO:0000313" key="8">
    <source>
        <dbReference type="EMBL" id="MEL0630470.1"/>
    </source>
</evidence>
<dbReference type="InterPro" id="IPR049299">
    <property type="entry name" value="Thio2_N"/>
</dbReference>
<dbReference type="SUPFAM" id="SSF52833">
    <property type="entry name" value="Thioredoxin-like"/>
    <property type="match status" value="1"/>
</dbReference>
<sequence>MTTITSRCPHCHSMNRLPIERIEANPSCGRCKKGLLQGAPIEGTQANLSALISGDKPVVIDFWAPWCGPCINFAPTFTEVATQNTTARFVKVDTEDQQQLGAQYNIRSIPTLMVFKQGKVVDTLNGALPAGQFKTWLAQALLK</sequence>
<dbReference type="Gene3D" id="3.40.30.10">
    <property type="entry name" value="Glutaredoxin"/>
    <property type="match status" value="1"/>
</dbReference>
<feature type="domain" description="Thioredoxin" evidence="7">
    <location>
        <begin position="13"/>
        <end position="142"/>
    </location>
</feature>
<dbReference type="PROSITE" id="PS51352">
    <property type="entry name" value="THIOREDOXIN_2"/>
    <property type="match status" value="1"/>
</dbReference>
<evidence type="ECO:0000256" key="2">
    <source>
        <dbReference type="ARBA" id="ARBA00022448"/>
    </source>
</evidence>
<dbReference type="EMBL" id="JBAKAZ010000057">
    <property type="protein sequence ID" value="MEL0630470.1"/>
    <property type="molecule type" value="Genomic_DNA"/>
</dbReference>
<evidence type="ECO:0000313" key="9">
    <source>
        <dbReference type="Proteomes" id="UP001369082"/>
    </source>
</evidence>
<evidence type="ECO:0000256" key="1">
    <source>
        <dbReference type="ARBA" id="ARBA00008987"/>
    </source>
</evidence>
<keyword evidence="2" id="KW-0813">Transport</keyword>
<dbReference type="RefSeq" id="WP_341598597.1">
    <property type="nucleotide sequence ID" value="NZ_JBAKAZ010000057.1"/>
</dbReference>
<dbReference type="Pfam" id="PF21352">
    <property type="entry name" value="Zn_ribbon_Thio2"/>
    <property type="match status" value="1"/>
</dbReference>
<dbReference type="PANTHER" id="PTHR45663">
    <property type="entry name" value="GEO12009P1"/>
    <property type="match status" value="1"/>
</dbReference>
<keyword evidence="3" id="KW-0249">Electron transport</keyword>
<dbReference type="Pfam" id="PF00085">
    <property type="entry name" value="Thioredoxin"/>
    <property type="match status" value="1"/>
</dbReference>
<comment type="similarity">
    <text evidence="1">Belongs to the thioredoxin family.</text>
</comment>
<evidence type="ECO:0000256" key="4">
    <source>
        <dbReference type="ARBA" id="ARBA00023157"/>
    </source>
</evidence>
<dbReference type="InterPro" id="IPR005746">
    <property type="entry name" value="Thioredoxin"/>
</dbReference>
<comment type="caution">
    <text evidence="8">The sequence shown here is derived from an EMBL/GenBank/DDBJ whole genome shotgun (WGS) entry which is preliminary data.</text>
</comment>
<organism evidence="8 9">
    <name type="scientific">Psychromonas aquatilis</name>
    <dbReference type="NCBI Taxonomy" id="2005072"/>
    <lineage>
        <taxon>Bacteria</taxon>
        <taxon>Pseudomonadati</taxon>
        <taxon>Pseudomonadota</taxon>
        <taxon>Gammaproteobacteria</taxon>
        <taxon>Alteromonadales</taxon>
        <taxon>Psychromonadaceae</taxon>
        <taxon>Psychromonas</taxon>
    </lineage>
</organism>
<dbReference type="NCBIfam" id="NF008229">
    <property type="entry name" value="PRK10996.1"/>
    <property type="match status" value="1"/>
</dbReference>
<proteinExistence type="inferred from homology"/>
<keyword evidence="9" id="KW-1185">Reference proteome</keyword>
<name>A0ABU9GT14_9GAMM</name>
<evidence type="ECO:0000256" key="3">
    <source>
        <dbReference type="ARBA" id="ARBA00022982"/>
    </source>
</evidence>
<gene>
    <name evidence="8" type="primary">trxC</name>
    <name evidence="8" type="ORF">V6256_12710</name>
</gene>
<keyword evidence="4" id="KW-1015">Disulfide bond</keyword>
<reference evidence="8 9" key="1">
    <citation type="submission" date="2024-02" db="EMBL/GenBank/DDBJ databases">
        <title>Bacteria isolated from the canopy kelp, Nereocystis luetkeana.</title>
        <authorList>
            <person name="Pfister C.A."/>
            <person name="Younker I.T."/>
            <person name="Light S.H."/>
        </authorList>
    </citation>
    <scope>NUCLEOTIDE SEQUENCE [LARGE SCALE GENOMIC DNA]</scope>
    <source>
        <strain evidence="8 9">TI.1.05</strain>
    </source>
</reference>
<evidence type="ECO:0000256" key="6">
    <source>
        <dbReference type="NCBIfam" id="TIGR01068"/>
    </source>
</evidence>
<evidence type="ECO:0000259" key="7">
    <source>
        <dbReference type="PROSITE" id="PS51352"/>
    </source>
</evidence>
<dbReference type="Gene3D" id="2.30.30.380">
    <property type="entry name" value="Zn-finger domain of Sec23/24"/>
    <property type="match status" value="1"/>
</dbReference>
<evidence type="ECO:0000256" key="5">
    <source>
        <dbReference type="ARBA" id="ARBA00023284"/>
    </source>
</evidence>
<dbReference type="Proteomes" id="UP001369082">
    <property type="component" value="Unassembled WGS sequence"/>
</dbReference>